<evidence type="ECO:0000256" key="2">
    <source>
        <dbReference type="ARBA" id="ARBA00023002"/>
    </source>
</evidence>
<dbReference type="InterPro" id="IPR011032">
    <property type="entry name" value="GroES-like_sf"/>
</dbReference>
<dbReference type="InterPro" id="IPR036291">
    <property type="entry name" value="NAD(P)-bd_dom_sf"/>
</dbReference>
<evidence type="ECO:0000256" key="1">
    <source>
        <dbReference type="ARBA" id="ARBA00001947"/>
    </source>
</evidence>
<dbReference type="AlphaFoldDB" id="A0A1H1L929"/>
<dbReference type="Gene3D" id="3.90.180.10">
    <property type="entry name" value="Medium-chain alcohol dehydrogenases, catalytic domain"/>
    <property type="match status" value="1"/>
</dbReference>
<evidence type="ECO:0000259" key="4">
    <source>
        <dbReference type="Pfam" id="PF08240"/>
    </source>
</evidence>
<evidence type="ECO:0000259" key="3">
    <source>
        <dbReference type="Pfam" id="PF00107"/>
    </source>
</evidence>
<protein>
    <submittedName>
        <fullName evidence="5">2-desacetyl-2-hydroxyethyl bacteriochlorophyllide A dehydrogenase</fullName>
    </submittedName>
</protein>
<dbReference type="GO" id="GO:0016491">
    <property type="term" value="F:oxidoreductase activity"/>
    <property type="evidence" value="ECO:0007669"/>
    <property type="project" value="UniProtKB-KW"/>
</dbReference>
<reference evidence="5 6" key="1">
    <citation type="submission" date="2016-10" db="EMBL/GenBank/DDBJ databases">
        <authorList>
            <person name="de Groot N.N."/>
        </authorList>
    </citation>
    <scope>NUCLEOTIDE SEQUENCE [LARGE SCALE GENOMIC DNA]</scope>
    <source>
        <strain evidence="5 6">DSM 21741</strain>
    </source>
</reference>
<dbReference type="Proteomes" id="UP000199092">
    <property type="component" value="Chromosome I"/>
</dbReference>
<keyword evidence="2" id="KW-0560">Oxidoreductase</keyword>
<dbReference type="Pfam" id="PF08240">
    <property type="entry name" value="ADH_N"/>
    <property type="match status" value="1"/>
</dbReference>
<organism evidence="5 6">
    <name type="scientific">Friedmanniella luteola</name>
    <dbReference type="NCBI Taxonomy" id="546871"/>
    <lineage>
        <taxon>Bacteria</taxon>
        <taxon>Bacillati</taxon>
        <taxon>Actinomycetota</taxon>
        <taxon>Actinomycetes</taxon>
        <taxon>Propionibacteriales</taxon>
        <taxon>Nocardioidaceae</taxon>
        <taxon>Friedmanniella</taxon>
    </lineage>
</organism>
<dbReference type="STRING" id="546871.SAMN04488543_0151"/>
<dbReference type="InterPro" id="IPR013154">
    <property type="entry name" value="ADH-like_N"/>
</dbReference>
<dbReference type="InterPro" id="IPR050129">
    <property type="entry name" value="Zn_alcohol_dh"/>
</dbReference>
<accession>A0A1H1L929</accession>
<evidence type="ECO:0000313" key="6">
    <source>
        <dbReference type="Proteomes" id="UP000199092"/>
    </source>
</evidence>
<dbReference type="Gene3D" id="3.40.50.720">
    <property type="entry name" value="NAD(P)-binding Rossmann-like Domain"/>
    <property type="match status" value="1"/>
</dbReference>
<sequence>MWASVWHGPDDFRLEQRPSPACPPGWVLLQPELVGLCGTDLSIDAGHHGRARAPLVLGHEVVATVVDPRESNLAPGSRVALRPTLPCGECWPCRHGAPHTCRQLRLIGIDMDGGLAELAVAPAASLVPLSQQVPLTEAVLAEPLAVAIHAVERVGTVAGATVLVIGAGPIGILTGLVASSRGGRVLVSEPHAHRRGLAEDLGFETLDPARPLLDEVASLTDGVMSDVLFDCAAYPPLSAELSALVREHGSIVLVALYPDPTPLDLHAITFAEQAVLGSRVYTPDDLTAAVNFIDTGQLDLSRLPIGVFGLDDARGAVDAARRGAALKIAVQPTSVLSPRG</sequence>
<dbReference type="PANTHER" id="PTHR43401:SF2">
    <property type="entry name" value="L-THREONINE 3-DEHYDROGENASE"/>
    <property type="match status" value="1"/>
</dbReference>
<dbReference type="PANTHER" id="PTHR43401">
    <property type="entry name" value="L-THREONINE 3-DEHYDROGENASE"/>
    <property type="match status" value="1"/>
</dbReference>
<name>A0A1H1L929_9ACTN</name>
<dbReference type="EMBL" id="LT629749">
    <property type="protein sequence ID" value="SDR70983.1"/>
    <property type="molecule type" value="Genomic_DNA"/>
</dbReference>
<dbReference type="SUPFAM" id="SSF51735">
    <property type="entry name" value="NAD(P)-binding Rossmann-fold domains"/>
    <property type="match status" value="1"/>
</dbReference>
<gene>
    <name evidence="5" type="ORF">SAMN04488543_0151</name>
</gene>
<feature type="domain" description="Alcohol dehydrogenase-like C-terminal" evidence="3">
    <location>
        <begin position="169"/>
        <end position="294"/>
    </location>
</feature>
<dbReference type="Pfam" id="PF00107">
    <property type="entry name" value="ADH_zinc_N"/>
    <property type="match status" value="1"/>
</dbReference>
<dbReference type="SUPFAM" id="SSF50129">
    <property type="entry name" value="GroES-like"/>
    <property type="match status" value="1"/>
</dbReference>
<feature type="domain" description="Alcohol dehydrogenase-like N-terminal" evidence="4">
    <location>
        <begin position="24"/>
        <end position="130"/>
    </location>
</feature>
<keyword evidence="6" id="KW-1185">Reference proteome</keyword>
<comment type="cofactor">
    <cofactor evidence="1">
        <name>Zn(2+)</name>
        <dbReference type="ChEBI" id="CHEBI:29105"/>
    </cofactor>
</comment>
<evidence type="ECO:0000313" key="5">
    <source>
        <dbReference type="EMBL" id="SDR70983.1"/>
    </source>
</evidence>
<proteinExistence type="predicted"/>
<dbReference type="InterPro" id="IPR013149">
    <property type="entry name" value="ADH-like_C"/>
</dbReference>